<keyword evidence="3 5" id="KW-0067">ATP-binding</keyword>
<feature type="binding site" evidence="5">
    <location>
        <begin position="116"/>
        <end position="118"/>
    </location>
    <ligand>
        <name>biotin</name>
        <dbReference type="ChEBI" id="CHEBI:57586"/>
    </ligand>
</feature>
<dbReference type="InterPro" id="IPR030855">
    <property type="entry name" value="Bifunct_BirA"/>
</dbReference>
<gene>
    <name evidence="5" type="primary">birA</name>
    <name evidence="7" type="ORF">BBF96_15580</name>
</gene>
<feature type="DNA-binding region" description="H-T-H motif" evidence="5">
    <location>
        <begin position="18"/>
        <end position="37"/>
    </location>
</feature>
<protein>
    <recommendedName>
        <fullName evidence="5">Bifunctional ligase/repressor BirA</fullName>
    </recommendedName>
    <alternativeName>
        <fullName evidence="5">Biotin--[acetyl-CoA-carboxylase] ligase</fullName>
        <ecNumber evidence="5">6.3.4.15</ecNumber>
    </alternativeName>
    <alternativeName>
        <fullName evidence="5">Biotin--protein ligase</fullName>
    </alternativeName>
    <alternativeName>
        <fullName evidence="5">Biotin-[acetyl-CoA carboxylase] synthetase</fullName>
    </alternativeName>
</protein>
<dbReference type="GO" id="GO:0003677">
    <property type="term" value="F:DNA binding"/>
    <property type="evidence" value="ECO:0007669"/>
    <property type="project" value="UniProtKB-UniRule"/>
</dbReference>
<dbReference type="SUPFAM" id="SSF55681">
    <property type="entry name" value="Class II aaRS and biotin synthetases"/>
    <property type="match status" value="1"/>
</dbReference>
<dbReference type="InterPro" id="IPR036390">
    <property type="entry name" value="WH_DNA-bd_sf"/>
</dbReference>
<dbReference type="SUPFAM" id="SSF46785">
    <property type="entry name" value="Winged helix' DNA-binding domain"/>
    <property type="match status" value="1"/>
</dbReference>
<dbReference type="CDD" id="cd00090">
    <property type="entry name" value="HTH_ARSR"/>
    <property type="match status" value="1"/>
</dbReference>
<dbReference type="InterPro" id="IPR008988">
    <property type="entry name" value="Transcriptional_repressor_C"/>
</dbReference>
<keyword evidence="5" id="KW-0804">Transcription</keyword>
<dbReference type="InterPro" id="IPR003142">
    <property type="entry name" value="BPL_C"/>
</dbReference>
<dbReference type="InterPro" id="IPR013196">
    <property type="entry name" value="HTH_11"/>
</dbReference>
<dbReference type="InterPro" id="IPR036388">
    <property type="entry name" value="WH-like_DNA-bd_sf"/>
</dbReference>
<dbReference type="AlphaFoldDB" id="A0A3Q9HTE6"/>
<dbReference type="InterPro" id="IPR004143">
    <property type="entry name" value="BPL_LPL_catalytic"/>
</dbReference>
<dbReference type="Proteomes" id="UP000267250">
    <property type="component" value="Chromosome"/>
</dbReference>
<dbReference type="HAMAP" id="MF_00978">
    <property type="entry name" value="Bifunct_BirA"/>
    <property type="match status" value="1"/>
</dbReference>
<dbReference type="SUPFAM" id="SSF50037">
    <property type="entry name" value="C-terminal domain of transcriptional repressors"/>
    <property type="match status" value="1"/>
</dbReference>
<dbReference type="KEGG" id="aft:BBF96_15580"/>
<comment type="similarity">
    <text evidence="5">Belongs to the biotin--protein ligase family.</text>
</comment>
<feature type="domain" description="BPL/LPL catalytic" evidence="6">
    <location>
        <begin position="66"/>
        <end position="255"/>
    </location>
</feature>
<keyword evidence="5" id="KW-0805">Transcription regulation</keyword>
<keyword evidence="5" id="KW-0238">DNA-binding</keyword>
<dbReference type="GO" id="GO:0009249">
    <property type="term" value="P:protein lipoylation"/>
    <property type="evidence" value="ECO:0007669"/>
    <property type="project" value="UniProtKB-ARBA"/>
</dbReference>
<keyword evidence="1 5" id="KW-0436">Ligase</keyword>
<evidence type="ECO:0000313" key="7">
    <source>
        <dbReference type="EMBL" id="AZR74965.1"/>
    </source>
</evidence>
<evidence type="ECO:0000256" key="5">
    <source>
        <dbReference type="HAMAP-Rule" id="MF_00978"/>
    </source>
</evidence>
<evidence type="ECO:0000256" key="2">
    <source>
        <dbReference type="ARBA" id="ARBA00022741"/>
    </source>
</evidence>
<comment type="catalytic activity">
    <reaction evidence="5">
        <text>biotin + L-lysyl-[protein] + ATP = N(6)-biotinyl-L-lysyl-[protein] + AMP + diphosphate + H(+)</text>
        <dbReference type="Rhea" id="RHEA:11756"/>
        <dbReference type="Rhea" id="RHEA-COMP:9752"/>
        <dbReference type="Rhea" id="RHEA-COMP:10505"/>
        <dbReference type="ChEBI" id="CHEBI:15378"/>
        <dbReference type="ChEBI" id="CHEBI:29969"/>
        <dbReference type="ChEBI" id="CHEBI:30616"/>
        <dbReference type="ChEBI" id="CHEBI:33019"/>
        <dbReference type="ChEBI" id="CHEBI:57586"/>
        <dbReference type="ChEBI" id="CHEBI:83144"/>
        <dbReference type="ChEBI" id="CHEBI:456215"/>
        <dbReference type="EC" id="6.3.4.15"/>
    </reaction>
</comment>
<dbReference type="CDD" id="cd16442">
    <property type="entry name" value="BPL"/>
    <property type="match status" value="1"/>
</dbReference>
<dbReference type="Pfam" id="PF03099">
    <property type="entry name" value="BPL_LplA_LipB"/>
    <property type="match status" value="1"/>
</dbReference>
<dbReference type="GO" id="GO:0005737">
    <property type="term" value="C:cytoplasm"/>
    <property type="evidence" value="ECO:0007669"/>
    <property type="project" value="TreeGrafter"/>
</dbReference>
<evidence type="ECO:0000313" key="8">
    <source>
        <dbReference type="Proteomes" id="UP000267250"/>
    </source>
</evidence>
<organism evidence="7 8">
    <name type="scientific">Anoxybacter fermentans</name>
    <dbReference type="NCBI Taxonomy" id="1323375"/>
    <lineage>
        <taxon>Bacteria</taxon>
        <taxon>Bacillati</taxon>
        <taxon>Bacillota</taxon>
        <taxon>Clostridia</taxon>
        <taxon>Halanaerobiales</taxon>
        <taxon>Anoxybacter</taxon>
    </lineage>
</organism>
<dbReference type="PANTHER" id="PTHR12835:SF5">
    <property type="entry name" value="BIOTIN--PROTEIN LIGASE"/>
    <property type="match status" value="1"/>
</dbReference>
<keyword evidence="8" id="KW-1185">Reference proteome</keyword>
<name>A0A3Q9HTE6_9FIRM</name>
<evidence type="ECO:0000256" key="3">
    <source>
        <dbReference type="ARBA" id="ARBA00022840"/>
    </source>
</evidence>
<dbReference type="Gene3D" id="2.30.30.100">
    <property type="match status" value="1"/>
</dbReference>
<dbReference type="GO" id="GO:0016740">
    <property type="term" value="F:transferase activity"/>
    <property type="evidence" value="ECO:0007669"/>
    <property type="project" value="UniProtKB-ARBA"/>
</dbReference>
<dbReference type="GO" id="GO:0006355">
    <property type="term" value="P:regulation of DNA-templated transcription"/>
    <property type="evidence" value="ECO:0007669"/>
    <property type="project" value="UniProtKB-UniRule"/>
</dbReference>
<feature type="binding site" evidence="5">
    <location>
        <position position="112"/>
    </location>
    <ligand>
        <name>biotin</name>
        <dbReference type="ChEBI" id="CHEBI:57586"/>
    </ligand>
</feature>
<keyword evidence="2 5" id="KW-0547">Nucleotide-binding</keyword>
<comment type="function">
    <text evidence="5">Acts both as a biotin--[acetyl-CoA-carboxylase] ligase and a repressor.</text>
</comment>
<dbReference type="EC" id="6.3.4.15" evidence="5"/>
<sequence length="320" mass="36157">MRQTILKLLSEQDTYISGQELSERLGVSRTAIWKHISALKEKGYEIESIPNKGYRLLNTPNRLIPEEILRNLKTTTLGKKIVFFEEIDSTNTQAKESALDYPEGTIFLAEAQTKGRGRLGRSWSSIPGKGIWCSVLLKPSLDPTFAGQFPLLTAVAIAETFHNLGVDAKIKWPNDLLVDGKKICGILTEMGAELDRINYLVIGFGINVKHKLEDFPKEIRTIATSLEMVLKKEVDRVQLLCDILLKLEKYYFQLLKEGFEPIRKLWKEYTCTLGHEVKISRFNELPLFGKALDLNPDGSLLFELPDGQIINVHSGEIGLQ</sequence>
<evidence type="ECO:0000256" key="4">
    <source>
        <dbReference type="ARBA" id="ARBA00023267"/>
    </source>
</evidence>
<dbReference type="GO" id="GO:0004077">
    <property type="term" value="F:biotin--[biotin carboxyl-carrier protein] ligase activity"/>
    <property type="evidence" value="ECO:0007669"/>
    <property type="project" value="UniProtKB-UniRule"/>
</dbReference>
<dbReference type="Pfam" id="PF02237">
    <property type="entry name" value="BPL_C"/>
    <property type="match status" value="1"/>
</dbReference>
<dbReference type="InterPro" id="IPR011991">
    <property type="entry name" value="ArsR-like_HTH"/>
</dbReference>
<dbReference type="PANTHER" id="PTHR12835">
    <property type="entry name" value="BIOTIN PROTEIN LIGASE"/>
    <property type="match status" value="1"/>
</dbReference>
<evidence type="ECO:0000259" key="6">
    <source>
        <dbReference type="PROSITE" id="PS51733"/>
    </source>
</evidence>
<accession>A0A3Q9HTE6</accession>
<dbReference type="NCBIfam" id="TIGR00121">
    <property type="entry name" value="birA_ligase"/>
    <property type="match status" value="1"/>
</dbReference>
<dbReference type="InterPro" id="IPR004408">
    <property type="entry name" value="Biotin_CoA_COase_ligase"/>
</dbReference>
<feature type="binding site" evidence="5">
    <location>
        <begin position="89"/>
        <end position="91"/>
    </location>
    <ligand>
        <name>biotin</name>
        <dbReference type="ChEBI" id="CHEBI:57586"/>
    </ligand>
</feature>
<dbReference type="GO" id="GO:0005524">
    <property type="term" value="F:ATP binding"/>
    <property type="evidence" value="ECO:0007669"/>
    <property type="project" value="UniProtKB-UniRule"/>
</dbReference>
<reference evidence="7 8" key="1">
    <citation type="submission" date="2016-07" db="EMBL/GenBank/DDBJ databases">
        <title>Genome and transcriptome analysis of iron-reducing fermentative bacteria Anoxybacter fermentans.</title>
        <authorList>
            <person name="Zeng X."/>
            <person name="Shao Z."/>
        </authorList>
    </citation>
    <scope>NUCLEOTIDE SEQUENCE [LARGE SCALE GENOMIC DNA]</scope>
    <source>
        <strain evidence="7 8">DY22613</strain>
    </source>
</reference>
<dbReference type="Pfam" id="PF08279">
    <property type="entry name" value="HTH_11"/>
    <property type="match status" value="1"/>
</dbReference>
<dbReference type="Gene3D" id="1.10.10.10">
    <property type="entry name" value="Winged helix-like DNA-binding domain superfamily/Winged helix DNA-binding domain"/>
    <property type="match status" value="1"/>
</dbReference>
<evidence type="ECO:0000256" key="1">
    <source>
        <dbReference type="ARBA" id="ARBA00022598"/>
    </source>
</evidence>
<dbReference type="InterPro" id="IPR045864">
    <property type="entry name" value="aa-tRNA-synth_II/BPL/LPL"/>
</dbReference>
<dbReference type="EMBL" id="CP016379">
    <property type="protein sequence ID" value="AZR74965.1"/>
    <property type="molecule type" value="Genomic_DNA"/>
</dbReference>
<keyword evidence="4 5" id="KW-0092">Biotin</keyword>
<dbReference type="PROSITE" id="PS51733">
    <property type="entry name" value="BPL_LPL_CATALYTIC"/>
    <property type="match status" value="1"/>
</dbReference>
<dbReference type="Gene3D" id="3.30.930.10">
    <property type="entry name" value="Bira Bifunctional Protein, Domain 2"/>
    <property type="match status" value="1"/>
</dbReference>
<keyword evidence="5" id="KW-0678">Repressor</keyword>
<proteinExistence type="inferred from homology"/>
<feature type="binding site" evidence="5">
    <location>
        <position position="182"/>
    </location>
    <ligand>
        <name>biotin</name>
        <dbReference type="ChEBI" id="CHEBI:57586"/>
    </ligand>
</feature>